<dbReference type="Proteomes" id="UP000523007">
    <property type="component" value="Unassembled WGS sequence"/>
</dbReference>
<dbReference type="Pfam" id="PF04149">
    <property type="entry name" value="DUF397"/>
    <property type="match status" value="1"/>
</dbReference>
<protein>
    <recommendedName>
        <fullName evidence="1">DUF397 domain-containing protein</fullName>
    </recommendedName>
</protein>
<keyword evidence="3" id="KW-1185">Reference proteome</keyword>
<comment type="caution">
    <text evidence="2">The sequence shown here is derived from an EMBL/GenBank/DDBJ whole genome shotgun (WGS) entry which is preliminary data.</text>
</comment>
<name>A0A7W7RP17_9ACTN</name>
<dbReference type="InterPro" id="IPR007278">
    <property type="entry name" value="DUF397"/>
</dbReference>
<proteinExistence type="predicted"/>
<evidence type="ECO:0000313" key="2">
    <source>
        <dbReference type="EMBL" id="MBB4935524.1"/>
    </source>
</evidence>
<evidence type="ECO:0000313" key="3">
    <source>
        <dbReference type="Proteomes" id="UP000523007"/>
    </source>
</evidence>
<accession>A0A7W7RP17</accession>
<dbReference type="EMBL" id="JACHJT010000002">
    <property type="protein sequence ID" value="MBB4935524.1"/>
    <property type="molecule type" value="Genomic_DNA"/>
</dbReference>
<evidence type="ECO:0000259" key="1">
    <source>
        <dbReference type="Pfam" id="PF04149"/>
    </source>
</evidence>
<organism evidence="2 3">
    <name type="scientific">Lipingzhangella halophila</name>
    <dbReference type="NCBI Taxonomy" id="1783352"/>
    <lineage>
        <taxon>Bacteria</taxon>
        <taxon>Bacillati</taxon>
        <taxon>Actinomycetota</taxon>
        <taxon>Actinomycetes</taxon>
        <taxon>Streptosporangiales</taxon>
        <taxon>Nocardiopsidaceae</taxon>
        <taxon>Lipingzhangella</taxon>
    </lineage>
</organism>
<dbReference type="AlphaFoldDB" id="A0A7W7RP17"/>
<feature type="domain" description="DUF397" evidence="1">
    <location>
        <begin position="5"/>
        <end position="57"/>
    </location>
</feature>
<reference evidence="2 3" key="1">
    <citation type="submission" date="2020-08" db="EMBL/GenBank/DDBJ databases">
        <title>Sequencing the genomes of 1000 actinobacteria strains.</title>
        <authorList>
            <person name="Klenk H.-P."/>
        </authorList>
    </citation>
    <scope>NUCLEOTIDE SEQUENCE [LARGE SCALE GENOMIC DNA]</scope>
    <source>
        <strain evidence="2 3">DSM 102030</strain>
    </source>
</reference>
<gene>
    <name evidence="2" type="ORF">F4561_006418</name>
</gene>
<dbReference type="RefSeq" id="WP_184585228.1">
    <property type="nucleotide sequence ID" value="NZ_JACHJT010000002.1"/>
</dbReference>
<sequence length="61" mass="7024">MTMDTWRKSSYSGPENPNCVECRADNDRVLVRDTGNREHGHLSFSPAEWRVFLAEVRQGTL</sequence>